<comment type="subcellular location">
    <subcellularLocation>
        <location evidence="2 10">Nucleus</location>
    </subcellularLocation>
</comment>
<keyword evidence="6 10" id="KW-0805">Transcription regulation</keyword>
<feature type="domain" description="PB1" evidence="11">
    <location>
        <begin position="213"/>
        <end position="313"/>
    </location>
</feature>
<name>A0A5J9U0I9_9POAL</name>
<evidence type="ECO:0000256" key="9">
    <source>
        <dbReference type="ARBA" id="ARBA00023294"/>
    </source>
</evidence>
<dbReference type="EMBL" id="RWGY01000029">
    <property type="protein sequence ID" value="TVU17114.1"/>
    <property type="molecule type" value="Genomic_DNA"/>
</dbReference>
<evidence type="ECO:0000256" key="7">
    <source>
        <dbReference type="ARBA" id="ARBA00023163"/>
    </source>
</evidence>
<organism evidence="12 13">
    <name type="scientific">Eragrostis curvula</name>
    <name type="common">weeping love grass</name>
    <dbReference type="NCBI Taxonomy" id="38414"/>
    <lineage>
        <taxon>Eukaryota</taxon>
        <taxon>Viridiplantae</taxon>
        <taxon>Streptophyta</taxon>
        <taxon>Embryophyta</taxon>
        <taxon>Tracheophyta</taxon>
        <taxon>Spermatophyta</taxon>
        <taxon>Magnoliopsida</taxon>
        <taxon>Liliopsida</taxon>
        <taxon>Poales</taxon>
        <taxon>Poaceae</taxon>
        <taxon>PACMAD clade</taxon>
        <taxon>Chloridoideae</taxon>
        <taxon>Eragrostideae</taxon>
        <taxon>Eragrostidinae</taxon>
        <taxon>Eragrostis</taxon>
    </lineage>
</organism>
<dbReference type="GO" id="GO:0009734">
    <property type="term" value="P:auxin-activated signaling pathway"/>
    <property type="evidence" value="ECO:0007669"/>
    <property type="project" value="UniProtKB-UniRule"/>
</dbReference>
<dbReference type="Proteomes" id="UP000324897">
    <property type="component" value="Chromosome 7"/>
</dbReference>
<dbReference type="GO" id="GO:0005634">
    <property type="term" value="C:nucleus"/>
    <property type="evidence" value="ECO:0007669"/>
    <property type="project" value="UniProtKB-SubCell"/>
</dbReference>
<accession>A0A5J9U0I9</accession>
<keyword evidence="8 10" id="KW-0539">Nucleus</keyword>
<dbReference type="OrthoDB" id="615826at2759"/>
<dbReference type="SUPFAM" id="SSF54277">
    <property type="entry name" value="CAD &amp; PB1 domains"/>
    <property type="match status" value="1"/>
</dbReference>
<sequence length="328" mass="34518">MVSQTFVPSTSQSQWLLSFPVFACSSGAAPRCVLSSPCSFRFLSHPSIHPSVRPPWLYILPPRFPVTYAALLRFSIAQRLASCAVCLAQGGDSTREVRSVMAWNGGGGGGFGGEEEGSGLELSLGLPGYYTRSPGRAAGVEEMESGGSAAAATGKLMKGSSGFKARPAAAAPVVGWPPVRAFRRNLAASSSHAPSNHAHHDAAGAKVEAGKKGRFVKINMDGVPIGRKVDLAAHGSYDRLSAAVDQLFRGLLAAQASGGEQKVITGLLNGSGEYTLVYEDDEGDQMLVGDVPWEMFIATAKRLRVLRSSDLNASSLRAASRTRPAVER</sequence>
<feature type="non-terminal residue" evidence="12">
    <location>
        <position position="1"/>
    </location>
</feature>
<keyword evidence="5 10" id="KW-0678">Repressor</keyword>
<dbReference type="PANTHER" id="PTHR31734:SF33">
    <property type="entry name" value="AUXIN-RESPONSIVE PROTEIN IAA16"/>
    <property type="match status" value="1"/>
</dbReference>
<evidence type="ECO:0000313" key="12">
    <source>
        <dbReference type="EMBL" id="TVU17114.1"/>
    </source>
</evidence>
<evidence type="ECO:0000256" key="1">
    <source>
        <dbReference type="ARBA" id="ARBA00002159"/>
    </source>
</evidence>
<evidence type="ECO:0000313" key="13">
    <source>
        <dbReference type="Proteomes" id="UP000324897"/>
    </source>
</evidence>
<dbReference type="Gramene" id="TVU17114">
    <property type="protein sequence ID" value="TVU17114"/>
    <property type="gene ID" value="EJB05_33129"/>
</dbReference>
<dbReference type="GO" id="GO:0006355">
    <property type="term" value="P:regulation of DNA-templated transcription"/>
    <property type="evidence" value="ECO:0007669"/>
    <property type="project" value="InterPro"/>
</dbReference>
<dbReference type="FunFam" id="3.10.20.90:FF:000225">
    <property type="entry name" value="Auxin-responsive protein"/>
    <property type="match status" value="1"/>
</dbReference>
<evidence type="ECO:0000256" key="10">
    <source>
        <dbReference type="RuleBase" id="RU004549"/>
    </source>
</evidence>
<comment type="caution">
    <text evidence="12">The sequence shown here is derived from an EMBL/GenBank/DDBJ whole genome shotgun (WGS) entry which is preliminary data.</text>
</comment>
<evidence type="ECO:0000256" key="8">
    <source>
        <dbReference type="ARBA" id="ARBA00023242"/>
    </source>
</evidence>
<evidence type="ECO:0000256" key="6">
    <source>
        <dbReference type="ARBA" id="ARBA00023015"/>
    </source>
</evidence>
<protein>
    <recommendedName>
        <fullName evidence="10">Auxin-responsive protein</fullName>
    </recommendedName>
</protein>
<gene>
    <name evidence="12" type="ORF">EJB05_33129</name>
</gene>
<reference evidence="12 13" key="1">
    <citation type="journal article" date="2019" name="Sci. Rep.">
        <title>A high-quality genome of Eragrostis curvula grass provides insights into Poaceae evolution and supports new strategies to enhance forage quality.</title>
        <authorList>
            <person name="Carballo J."/>
            <person name="Santos B.A.C.M."/>
            <person name="Zappacosta D."/>
            <person name="Garbus I."/>
            <person name="Selva J.P."/>
            <person name="Gallo C.A."/>
            <person name="Diaz A."/>
            <person name="Albertini E."/>
            <person name="Caccamo M."/>
            <person name="Echenique V."/>
        </authorList>
    </citation>
    <scope>NUCLEOTIDE SEQUENCE [LARGE SCALE GENOMIC DNA]</scope>
    <source>
        <strain evidence="13">cv. Victoria</strain>
        <tissue evidence="12">Leaf</tissue>
    </source>
</reference>
<keyword evidence="9 10" id="KW-0927">Auxin signaling pathway</keyword>
<evidence type="ECO:0000256" key="4">
    <source>
        <dbReference type="ARBA" id="ARBA00011726"/>
    </source>
</evidence>
<comment type="subunit">
    <text evidence="4 10">Homodimers and heterodimers.</text>
</comment>
<dbReference type="InterPro" id="IPR033389">
    <property type="entry name" value="AUX/IAA_dom"/>
</dbReference>
<keyword evidence="7 10" id="KW-0804">Transcription</keyword>
<keyword evidence="13" id="KW-1185">Reference proteome</keyword>
<dbReference type="PROSITE" id="PS51745">
    <property type="entry name" value="PB1"/>
    <property type="match status" value="1"/>
</dbReference>
<evidence type="ECO:0000256" key="5">
    <source>
        <dbReference type="ARBA" id="ARBA00022491"/>
    </source>
</evidence>
<evidence type="ECO:0000259" key="11">
    <source>
        <dbReference type="PROSITE" id="PS51745"/>
    </source>
</evidence>
<dbReference type="PANTHER" id="PTHR31734">
    <property type="entry name" value="AUXIN-RESPONSIVE PROTEIN IAA17"/>
    <property type="match status" value="1"/>
</dbReference>
<comment type="similarity">
    <text evidence="3 10">Belongs to the Aux/IAA family.</text>
</comment>
<dbReference type="AlphaFoldDB" id="A0A5J9U0I9"/>
<dbReference type="Gene3D" id="3.10.20.90">
    <property type="entry name" value="Phosphatidylinositol 3-kinase Catalytic Subunit, Chain A, domain 1"/>
    <property type="match status" value="1"/>
</dbReference>
<dbReference type="InterPro" id="IPR003311">
    <property type="entry name" value="AUX_IAA"/>
</dbReference>
<dbReference type="InterPro" id="IPR053793">
    <property type="entry name" value="PB1-like"/>
</dbReference>
<dbReference type="Pfam" id="PF02309">
    <property type="entry name" value="AUX_IAA"/>
    <property type="match status" value="1"/>
</dbReference>
<comment type="function">
    <text evidence="1 10">Aux/IAA proteins are short-lived transcriptional factors that function as repressors of early auxin response genes at low auxin concentrations.</text>
</comment>
<proteinExistence type="inferred from homology"/>
<evidence type="ECO:0000256" key="2">
    <source>
        <dbReference type="ARBA" id="ARBA00004123"/>
    </source>
</evidence>
<evidence type="ECO:0000256" key="3">
    <source>
        <dbReference type="ARBA" id="ARBA00006728"/>
    </source>
</evidence>